<accession>A0ABS2TTV2</accession>
<feature type="domain" description="AAA+ ATPase" evidence="2">
    <location>
        <begin position="144"/>
        <end position="283"/>
    </location>
</feature>
<dbReference type="SMART" id="SM00382">
    <property type="entry name" value="AAA"/>
    <property type="match status" value="1"/>
</dbReference>
<reference evidence="3 4" key="1">
    <citation type="submission" date="2021-01" db="EMBL/GenBank/DDBJ databases">
        <title>Streptomyces acididurans sp. nov., isolated from a peat swamp forest soil.</title>
        <authorList>
            <person name="Chantavorakit T."/>
            <person name="Duangmal K."/>
        </authorList>
    </citation>
    <scope>NUCLEOTIDE SEQUENCE [LARGE SCALE GENOMIC DNA]</scope>
    <source>
        <strain evidence="3 4">KK5PA1</strain>
    </source>
</reference>
<dbReference type="InterPro" id="IPR049052">
    <property type="entry name" value="nSTAND1"/>
</dbReference>
<keyword evidence="1" id="KW-0472">Membrane</keyword>
<evidence type="ECO:0000259" key="2">
    <source>
        <dbReference type="SMART" id="SM00382"/>
    </source>
</evidence>
<keyword evidence="4" id="KW-1185">Reference proteome</keyword>
<dbReference type="RefSeq" id="WP_205358293.1">
    <property type="nucleotide sequence ID" value="NZ_JADKYB010000009.1"/>
</dbReference>
<proteinExistence type="predicted"/>
<evidence type="ECO:0000313" key="4">
    <source>
        <dbReference type="Proteomes" id="UP000749040"/>
    </source>
</evidence>
<dbReference type="InterPro" id="IPR003593">
    <property type="entry name" value="AAA+_ATPase"/>
</dbReference>
<dbReference type="Pfam" id="PF20703">
    <property type="entry name" value="nSTAND1"/>
    <property type="match status" value="1"/>
</dbReference>
<keyword evidence="1" id="KW-1133">Transmembrane helix</keyword>
<feature type="transmembrane region" description="Helical" evidence="1">
    <location>
        <begin position="526"/>
        <end position="547"/>
    </location>
</feature>
<dbReference type="SUPFAM" id="SSF52540">
    <property type="entry name" value="P-loop containing nucleoside triphosphate hydrolases"/>
    <property type="match status" value="1"/>
</dbReference>
<keyword evidence="1" id="KW-0812">Transmembrane</keyword>
<gene>
    <name evidence="3" type="ORF">ITX44_18025</name>
</gene>
<evidence type="ECO:0000313" key="3">
    <source>
        <dbReference type="EMBL" id="MBM9506416.1"/>
    </source>
</evidence>
<name>A0ABS2TTV2_9ACTN</name>
<sequence length="565" mass="60023">MPRQERPLESGNTHLLRFAADLRLLREKAGSPTYRQLALRAHASAASLSVAASGRKLPTLAVTMAYVEGCGGDTGAWRQRWHDVAAAVAVRGEFPGGPGPGSWYGAGERHALPYLGAASFRPDDAQWFFGRDALVTDLLERLRQRRVVTVTGPSGSGKTSLLNAGLLARLRARGHHGPIVMLTPGPHPMRDAGRVLARLSAGRPSGPGEPIVVIDQFEELFTLCGSPAERTDFLAAIGSAAAACAPDGRLVICTRADVHDRFLDPALPSAALFDDPLIVGPMPPEALHQAVTAPGARAGCRPEDALTAVLVAASAGQPGALPLVSAALREAWPYRTGGTLALSALRAAGGIDAVISRGAEAAWAQMPDELKGRARTVLLRMAARESDAAGPLPLTDLDDDPPTRTVLETLARARVVTLDRDRVAWAHASVPRAWTRLARWADADPEGLRVHRRLTDAARTWHTHGRPAERLYRGAELAEARALCARDDHEPTVREQEFLHAAAAAEAARDHAAAADRARLRGQQRLTMGLAAFSATLAAALAAVVTATPPLSTLLRLGPRAIRRT</sequence>
<evidence type="ECO:0000256" key="1">
    <source>
        <dbReference type="SAM" id="Phobius"/>
    </source>
</evidence>
<dbReference type="Gene3D" id="3.40.50.300">
    <property type="entry name" value="P-loop containing nucleotide triphosphate hydrolases"/>
    <property type="match status" value="1"/>
</dbReference>
<protein>
    <recommendedName>
        <fullName evidence="2">AAA+ ATPase domain-containing protein</fullName>
    </recommendedName>
</protein>
<comment type="caution">
    <text evidence="3">The sequence shown here is derived from an EMBL/GenBank/DDBJ whole genome shotgun (WGS) entry which is preliminary data.</text>
</comment>
<dbReference type="InterPro" id="IPR027417">
    <property type="entry name" value="P-loop_NTPase"/>
</dbReference>
<dbReference type="EMBL" id="JADKYB010000009">
    <property type="protein sequence ID" value="MBM9506416.1"/>
    <property type="molecule type" value="Genomic_DNA"/>
</dbReference>
<dbReference type="Proteomes" id="UP000749040">
    <property type="component" value="Unassembled WGS sequence"/>
</dbReference>
<organism evidence="3 4">
    <name type="scientific">Actinacidiphila acididurans</name>
    <dbReference type="NCBI Taxonomy" id="2784346"/>
    <lineage>
        <taxon>Bacteria</taxon>
        <taxon>Bacillati</taxon>
        <taxon>Actinomycetota</taxon>
        <taxon>Actinomycetes</taxon>
        <taxon>Kitasatosporales</taxon>
        <taxon>Streptomycetaceae</taxon>
        <taxon>Actinacidiphila</taxon>
    </lineage>
</organism>